<dbReference type="AlphaFoldDB" id="A0A345UHN5"/>
<accession>A0A345UHN5</accession>
<dbReference type="Proteomes" id="UP000254808">
    <property type="component" value="Chromosome"/>
</dbReference>
<protein>
    <submittedName>
        <fullName evidence="2">Zinc-ribbon domain-containing protein</fullName>
    </submittedName>
</protein>
<evidence type="ECO:0000313" key="2">
    <source>
        <dbReference type="EMBL" id="AXI99986.1"/>
    </source>
</evidence>
<dbReference type="OrthoDB" id="966130at2"/>
<feature type="transmembrane region" description="Helical" evidence="1">
    <location>
        <begin position="36"/>
        <end position="52"/>
    </location>
</feature>
<dbReference type="KEGG" id="cprv:CYPRO_0703"/>
<proteinExistence type="predicted"/>
<keyword evidence="1" id="KW-1133">Transmembrane helix</keyword>
<dbReference type="EMBL" id="CP027806">
    <property type="protein sequence ID" value="AXI99986.1"/>
    <property type="molecule type" value="Genomic_DNA"/>
</dbReference>
<reference evidence="2 3" key="1">
    <citation type="submission" date="2018-03" db="EMBL/GenBank/DDBJ databases">
        <title>Phenotypic and genomic properties of Cyclonatronum proteinivorum gen. nov., sp. nov., a haloalkaliphilic bacteroidete from soda lakes possessing Na+-translocating rhodopsin.</title>
        <authorList>
            <person name="Toshchakov S.V."/>
            <person name="Korzhenkov A."/>
            <person name="Samarov N.I."/>
            <person name="Kublanov I.V."/>
            <person name="Muntyan M.S."/>
            <person name="Sorokin D.Y."/>
        </authorList>
    </citation>
    <scope>NUCLEOTIDE SEQUENCE [LARGE SCALE GENOMIC DNA]</scope>
    <source>
        <strain evidence="2 3">Omega</strain>
    </source>
</reference>
<keyword evidence="3" id="KW-1185">Reference proteome</keyword>
<gene>
    <name evidence="2" type="ORF">CYPRO_0703</name>
</gene>
<keyword evidence="1" id="KW-0812">Transmembrane</keyword>
<name>A0A345UHN5_9BACT</name>
<organism evidence="2 3">
    <name type="scientific">Cyclonatronum proteinivorum</name>
    <dbReference type="NCBI Taxonomy" id="1457365"/>
    <lineage>
        <taxon>Bacteria</taxon>
        <taxon>Pseudomonadati</taxon>
        <taxon>Balneolota</taxon>
        <taxon>Balneolia</taxon>
        <taxon>Balneolales</taxon>
        <taxon>Cyclonatronaceae</taxon>
        <taxon>Cyclonatronum</taxon>
    </lineage>
</organism>
<sequence>MSDKKQECPSCAMMVEAGAEVCPICGYDLPKTKKSVLIGVWLLILLMLIWVFF</sequence>
<dbReference type="RefSeq" id="WP_114983302.1">
    <property type="nucleotide sequence ID" value="NZ_CP027806.1"/>
</dbReference>
<evidence type="ECO:0000313" key="3">
    <source>
        <dbReference type="Proteomes" id="UP000254808"/>
    </source>
</evidence>
<evidence type="ECO:0000256" key="1">
    <source>
        <dbReference type="SAM" id="Phobius"/>
    </source>
</evidence>
<keyword evidence="1" id="KW-0472">Membrane</keyword>